<dbReference type="PANTHER" id="PTHR11066:SF34">
    <property type="entry name" value="ACYL-COENZYME A THIOESTERASE 8"/>
    <property type="match status" value="1"/>
</dbReference>
<name>A0A1G8A5C9_9ACTN</name>
<evidence type="ECO:0000256" key="1">
    <source>
        <dbReference type="ARBA" id="ARBA00006538"/>
    </source>
</evidence>
<dbReference type="Proteomes" id="UP000198863">
    <property type="component" value="Unassembled WGS sequence"/>
</dbReference>
<dbReference type="InterPro" id="IPR049450">
    <property type="entry name" value="ACOT8-like_C"/>
</dbReference>
<evidence type="ECO:0000313" key="6">
    <source>
        <dbReference type="Proteomes" id="UP000198863"/>
    </source>
</evidence>
<feature type="domain" description="Acyl-CoA thioesterase-like C-terminal" evidence="4">
    <location>
        <begin position="147"/>
        <end position="291"/>
    </location>
</feature>
<dbReference type="OrthoDB" id="9781019at2"/>
<dbReference type="GO" id="GO:0047617">
    <property type="term" value="F:fatty acyl-CoA hydrolase activity"/>
    <property type="evidence" value="ECO:0007669"/>
    <property type="project" value="InterPro"/>
</dbReference>
<accession>A0A1G8A5C9</accession>
<sequence length="299" mass="30979">MSHDVADLLGVLDLAPAGEDRFCGGSAALALPQLFGGQLLAQAVVAAGRTVRPDRSTVSLHASFLRPGRSGVPLDLAVERVRDGRLLSTREVRIRQGGAEVCRVVTTAAVDGEGPGHAPPLPDVRPAAELPDLAAASAPHGGLGPVWAGFDAVEVRLPALPPGGVPPEPPGPGVVGVGGGTSTAWMRAAGPLPDDPLLHRAVLAYLSDLLLISAAVQPHGYHLGHERAFDEQWSAVSLDHAMWWHTRPRGDEWLLFELASPASVGGRALVTAQVWAQDGTPVAGVAQQALVLPRIPSPA</sequence>
<dbReference type="GO" id="GO:0009062">
    <property type="term" value="P:fatty acid catabolic process"/>
    <property type="evidence" value="ECO:0007669"/>
    <property type="project" value="TreeGrafter"/>
</dbReference>
<reference evidence="6" key="1">
    <citation type="submission" date="2016-10" db="EMBL/GenBank/DDBJ databases">
        <authorList>
            <person name="Varghese N."/>
            <person name="Submissions S."/>
        </authorList>
    </citation>
    <scope>NUCLEOTIDE SEQUENCE [LARGE SCALE GENOMIC DNA]</scope>
    <source>
        <strain evidence="6">DSM 44526</strain>
    </source>
</reference>
<evidence type="ECO:0000259" key="4">
    <source>
        <dbReference type="Pfam" id="PF20789"/>
    </source>
</evidence>
<dbReference type="Pfam" id="PF20789">
    <property type="entry name" value="4HBT_3C"/>
    <property type="match status" value="1"/>
</dbReference>
<feature type="domain" description="Acyl-CoA thioesterase-like N-terminal HotDog" evidence="3">
    <location>
        <begin position="34"/>
        <end position="106"/>
    </location>
</feature>
<protein>
    <submittedName>
        <fullName evidence="5">Acyl-CoA thioesterase-2</fullName>
    </submittedName>
</protein>
<dbReference type="InterPro" id="IPR049449">
    <property type="entry name" value="TesB_ACOT8-like_N"/>
</dbReference>
<dbReference type="AlphaFoldDB" id="A0A1G8A5C9"/>
<dbReference type="SUPFAM" id="SSF54637">
    <property type="entry name" value="Thioesterase/thiol ester dehydrase-isomerase"/>
    <property type="match status" value="2"/>
</dbReference>
<dbReference type="PANTHER" id="PTHR11066">
    <property type="entry name" value="ACYL-COA THIOESTERASE"/>
    <property type="match status" value="1"/>
</dbReference>
<comment type="similarity">
    <text evidence="1">Belongs to the C/M/P thioester hydrolase family.</text>
</comment>
<organism evidence="5 6">
    <name type="scientific">Klenkia brasiliensis</name>
    <dbReference type="NCBI Taxonomy" id="333142"/>
    <lineage>
        <taxon>Bacteria</taxon>
        <taxon>Bacillati</taxon>
        <taxon>Actinomycetota</taxon>
        <taxon>Actinomycetes</taxon>
        <taxon>Geodermatophilales</taxon>
        <taxon>Geodermatophilaceae</taxon>
        <taxon>Klenkia</taxon>
    </lineage>
</organism>
<evidence type="ECO:0000256" key="2">
    <source>
        <dbReference type="ARBA" id="ARBA00022801"/>
    </source>
</evidence>
<dbReference type="Gene3D" id="2.40.160.210">
    <property type="entry name" value="Acyl-CoA thioesterase, double hotdog domain"/>
    <property type="match status" value="1"/>
</dbReference>
<dbReference type="RefSeq" id="WP_091069179.1">
    <property type="nucleotide sequence ID" value="NZ_FNCF01000010.1"/>
</dbReference>
<dbReference type="Pfam" id="PF13622">
    <property type="entry name" value="4HBT_3"/>
    <property type="match status" value="1"/>
</dbReference>
<dbReference type="InterPro" id="IPR003703">
    <property type="entry name" value="Acyl_CoA_thio"/>
</dbReference>
<dbReference type="CDD" id="cd03444">
    <property type="entry name" value="Thioesterase_II_repeat1"/>
    <property type="match status" value="1"/>
</dbReference>
<keyword evidence="6" id="KW-1185">Reference proteome</keyword>
<dbReference type="EMBL" id="FNCF01000010">
    <property type="protein sequence ID" value="SDH16138.1"/>
    <property type="molecule type" value="Genomic_DNA"/>
</dbReference>
<evidence type="ECO:0000259" key="3">
    <source>
        <dbReference type="Pfam" id="PF13622"/>
    </source>
</evidence>
<dbReference type="GO" id="GO:0006637">
    <property type="term" value="P:acyl-CoA metabolic process"/>
    <property type="evidence" value="ECO:0007669"/>
    <property type="project" value="InterPro"/>
</dbReference>
<dbReference type="InterPro" id="IPR029069">
    <property type="entry name" value="HotDog_dom_sf"/>
</dbReference>
<dbReference type="CDD" id="cd03445">
    <property type="entry name" value="Thioesterase_II_repeat2"/>
    <property type="match status" value="1"/>
</dbReference>
<keyword evidence="2" id="KW-0378">Hydrolase</keyword>
<evidence type="ECO:0000313" key="5">
    <source>
        <dbReference type="EMBL" id="SDH16138.1"/>
    </source>
</evidence>
<proteinExistence type="inferred from homology"/>
<gene>
    <name evidence="5" type="ORF">SAMN05660324_0057</name>
</gene>
<dbReference type="InterPro" id="IPR042171">
    <property type="entry name" value="Acyl-CoA_hotdog"/>
</dbReference>